<dbReference type="Proteomes" id="UP000652761">
    <property type="component" value="Unassembled WGS sequence"/>
</dbReference>
<proteinExistence type="predicted"/>
<protein>
    <submittedName>
        <fullName evidence="1">Uncharacterized protein</fullName>
    </submittedName>
</protein>
<organism evidence="1 2">
    <name type="scientific">Colocasia esculenta</name>
    <name type="common">Wild taro</name>
    <name type="synonym">Arum esculentum</name>
    <dbReference type="NCBI Taxonomy" id="4460"/>
    <lineage>
        <taxon>Eukaryota</taxon>
        <taxon>Viridiplantae</taxon>
        <taxon>Streptophyta</taxon>
        <taxon>Embryophyta</taxon>
        <taxon>Tracheophyta</taxon>
        <taxon>Spermatophyta</taxon>
        <taxon>Magnoliopsida</taxon>
        <taxon>Liliopsida</taxon>
        <taxon>Araceae</taxon>
        <taxon>Aroideae</taxon>
        <taxon>Colocasieae</taxon>
        <taxon>Colocasia</taxon>
    </lineage>
</organism>
<sequence length="258" mass="28470">MQQTIQQLTQALLQAAEANNNNNCGAGDLHRNFRNLNPPRFSGTTDLDEAENWLKEIERRVLNATVVEVAFWLPPLGSTSACAPRVAHEVRLLTSGMGRRRPNLSRQGRNGKVRRDPNRCAIFKHAGRTELSQALLDQGRSCCGSVGQFGISAEFSSRFRREDVARSGGNAAPCMDCAFFVKLDLTSVTARLRGGGTVVFVFQWWYLVVVGGEVEILCLGDQLLRWCAYEACGLGFTVIEWSNGAVVSSSFRDLQQLS</sequence>
<dbReference type="EMBL" id="NMUH01006282">
    <property type="protein sequence ID" value="MQM14910.1"/>
    <property type="molecule type" value="Genomic_DNA"/>
</dbReference>
<evidence type="ECO:0000313" key="1">
    <source>
        <dbReference type="EMBL" id="MQM14910.1"/>
    </source>
</evidence>
<keyword evidence="2" id="KW-1185">Reference proteome</keyword>
<gene>
    <name evidence="1" type="ORF">Taro_047847</name>
</gene>
<name>A0A843X815_COLES</name>
<evidence type="ECO:0000313" key="2">
    <source>
        <dbReference type="Proteomes" id="UP000652761"/>
    </source>
</evidence>
<dbReference type="AlphaFoldDB" id="A0A843X815"/>
<comment type="caution">
    <text evidence="1">The sequence shown here is derived from an EMBL/GenBank/DDBJ whole genome shotgun (WGS) entry which is preliminary data.</text>
</comment>
<accession>A0A843X815</accession>
<reference evidence="1" key="1">
    <citation type="submission" date="2017-07" db="EMBL/GenBank/DDBJ databases">
        <title>Taro Niue Genome Assembly and Annotation.</title>
        <authorList>
            <person name="Atibalentja N."/>
            <person name="Keating K."/>
            <person name="Fields C.J."/>
        </authorList>
    </citation>
    <scope>NUCLEOTIDE SEQUENCE</scope>
    <source>
        <strain evidence="1">Niue_2</strain>
        <tissue evidence="1">Leaf</tissue>
    </source>
</reference>